<dbReference type="AlphaFoldDB" id="A0A4Y2FM35"/>
<dbReference type="InterPro" id="IPR003173">
    <property type="entry name" value="PC4_C"/>
</dbReference>
<dbReference type="SUPFAM" id="SSF54447">
    <property type="entry name" value="ssDNA-binding transcriptional regulator domain"/>
    <property type="match status" value="1"/>
</dbReference>
<keyword evidence="3" id="KW-1185">Reference proteome</keyword>
<dbReference type="GO" id="GO:0003677">
    <property type="term" value="F:DNA binding"/>
    <property type="evidence" value="ECO:0007669"/>
    <property type="project" value="InterPro"/>
</dbReference>
<dbReference type="EMBL" id="BGPR01000991">
    <property type="protein sequence ID" value="GBM42291.1"/>
    <property type="molecule type" value="Genomic_DNA"/>
</dbReference>
<gene>
    <name evidence="2" type="ORF">AVEN_235005_1</name>
</gene>
<comment type="caution">
    <text evidence="2">The sequence shown here is derived from an EMBL/GenBank/DDBJ whole genome shotgun (WGS) entry which is preliminary data.</text>
</comment>
<evidence type="ECO:0000313" key="2">
    <source>
        <dbReference type="EMBL" id="GBM42291.1"/>
    </source>
</evidence>
<accession>A0A4Y2FM35</accession>
<dbReference type="Gene3D" id="2.30.31.10">
    <property type="entry name" value="Transcriptional Coactivator Pc4, Chain A"/>
    <property type="match status" value="1"/>
</dbReference>
<name>A0A4Y2FM35_ARAVE</name>
<dbReference type="GO" id="GO:0006355">
    <property type="term" value="P:regulation of DNA-templated transcription"/>
    <property type="evidence" value="ECO:0007669"/>
    <property type="project" value="InterPro"/>
</dbReference>
<sequence length="116" mass="13529">MDSLPKHMVHLGDGLFTLVKSFLKETRVHIRVYTTDDILLPTKEGVSMKPEVWSSLVTTLRNFPAREDPYAVIPATYIFNRKIFKVDPANIFEVKTVKKPKSTKRMFAKRNKWITY</sequence>
<evidence type="ECO:0000313" key="3">
    <source>
        <dbReference type="Proteomes" id="UP000499080"/>
    </source>
</evidence>
<dbReference type="InterPro" id="IPR009044">
    <property type="entry name" value="ssDNA-bd_transcriptional_reg"/>
</dbReference>
<proteinExistence type="predicted"/>
<dbReference type="Proteomes" id="UP000499080">
    <property type="component" value="Unassembled WGS sequence"/>
</dbReference>
<dbReference type="Pfam" id="PF02229">
    <property type="entry name" value="PC4"/>
    <property type="match status" value="1"/>
</dbReference>
<dbReference type="OrthoDB" id="6411667at2759"/>
<protein>
    <recommendedName>
        <fullName evidence="1">Transcriptional coactivator p15 (PC4) C-terminal domain-containing protein</fullName>
    </recommendedName>
</protein>
<feature type="domain" description="Transcriptional coactivator p15 (PC4) C-terminal" evidence="1">
    <location>
        <begin position="19"/>
        <end position="57"/>
    </location>
</feature>
<reference evidence="2 3" key="1">
    <citation type="journal article" date="2019" name="Sci. Rep.">
        <title>Orb-weaving spider Araneus ventricosus genome elucidates the spidroin gene catalogue.</title>
        <authorList>
            <person name="Kono N."/>
            <person name="Nakamura H."/>
            <person name="Ohtoshi R."/>
            <person name="Moran D.A.P."/>
            <person name="Shinohara A."/>
            <person name="Yoshida Y."/>
            <person name="Fujiwara M."/>
            <person name="Mori M."/>
            <person name="Tomita M."/>
            <person name="Arakawa K."/>
        </authorList>
    </citation>
    <scope>NUCLEOTIDE SEQUENCE [LARGE SCALE GENOMIC DNA]</scope>
</reference>
<evidence type="ECO:0000259" key="1">
    <source>
        <dbReference type="Pfam" id="PF02229"/>
    </source>
</evidence>
<organism evidence="2 3">
    <name type="scientific">Araneus ventricosus</name>
    <name type="common">Orbweaver spider</name>
    <name type="synonym">Epeira ventricosa</name>
    <dbReference type="NCBI Taxonomy" id="182803"/>
    <lineage>
        <taxon>Eukaryota</taxon>
        <taxon>Metazoa</taxon>
        <taxon>Ecdysozoa</taxon>
        <taxon>Arthropoda</taxon>
        <taxon>Chelicerata</taxon>
        <taxon>Arachnida</taxon>
        <taxon>Araneae</taxon>
        <taxon>Araneomorphae</taxon>
        <taxon>Entelegynae</taxon>
        <taxon>Araneoidea</taxon>
        <taxon>Araneidae</taxon>
        <taxon>Araneus</taxon>
    </lineage>
</organism>